<dbReference type="PANTHER" id="PTHR24292">
    <property type="entry name" value="CYTOCHROME P450"/>
    <property type="match status" value="1"/>
</dbReference>
<keyword evidence="7" id="KW-0256">Endoplasmic reticulum</keyword>
<dbReference type="Gene3D" id="1.10.630.10">
    <property type="entry name" value="Cytochrome P450"/>
    <property type="match status" value="1"/>
</dbReference>
<comment type="cofactor">
    <cofactor evidence="1 13">
        <name>heme</name>
        <dbReference type="ChEBI" id="CHEBI:30413"/>
    </cofactor>
</comment>
<evidence type="ECO:0000256" key="11">
    <source>
        <dbReference type="ARBA" id="ARBA00023033"/>
    </source>
</evidence>
<evidence type="ECO:0000256" key="10">
    <source>
        <dbReference type="ARBA" id="ARBA00023004"/>
    </source>
</evidence>
<protein>
    <recommendedName>
        <fullName evidence="18">Cytochrome P450</fullName>
    </recommendedName>
</protein>
<dbReference type="GO" id="GO:0005506">
    <property type="term" value="F:iron ion binding"/>
    <property type="evidence" value="ECO:0007669"/>
    <property type="project" value="InterPro"/>
</dbReference>
<dbReference type="Pfam" id="PF00067">
    <property type="entry name" value="p450"/>
    <property type="match status" value="1"/>
</dbReference>
<dbReference type="SUPFAM" id="SSF48264">
    <property type="entry name" value="Cytochrome P450"/>
    <property type="match status" value="1"/>
</dbReference>
<keyword evidence="15" id="KW-1133">Transmembrane helix</keyword>
<dbReference type="EMBL" id="VTPC01090664">
    <property type="protein sequence ID" value="KAF2881983.1"/>
    <property type="molecule type" value="Genomic_DNA"/>
</dbReference>
<dbReference type="GO" id="GO:0016705">
    <property type="term" value="F:oxidoreductase activity, acting on paired donors, with incorporation or reduction of molecular oxygen"/>
    <property type="evidence" value="ECO:0007669"/>
    <property type="project" value="InterPro"/>
</dbReference>
<dbReference type="GO" id="GO:0004497">
    <property type="term" value="F:monooxygenase activity"/>
    <property type="evidence" value="ECO:0007669"/>
    <property type="project" value="UniProtKB-KW"/>
</dbReference>
<evidence type="ECO:0000256" key="5">
    <source>
        <dbReference type="ARBA" id="ARBA00022617"/>
    </source>
</evidence>
<dbReference type="FunFam" id="1.10.630.10:FF:000042">
    <property type="entry name" value="Cytochrome P450"/>
    <property type="match status" value="1"/>
</dbReference>
<dbReference type="InterPro" id="IPR050476">
    <property type="entry name" value="Insect_CytP450_Detox"/>
</dbReference>
<dbReference type="Proteomes" id="UP000801492">
    <property type="component" value="Unassembled WGS sequence"/>
</dbReference>
<evidence type="ECO:0000256" key="15">
    <source>
        <dbReference type="SAM" id="Phobius"/>
    </source>
</evidence>
<evidence type="ECO:0000313" key="16">
    <source>
        <dbReference type="EMBL" id="KAF2881983.1"/>
    </source>
</evidence>
<feature type="binding site" description="axial binding residue" evidence="13">
    <location>
        <position position="453"/>
    </location>
    <ligand>
        <name>heme</name>
        <dbReference type="ChEBI" id="CHEBI:30413"/>
    </ligand>
    <ligandPart>
        <name>Fe</name>
        <dbReference type="ChEBI" id="CHEBI:18248"/>
    </ligandPart>
</feature>
<dbReference type="InterPro" id="IPR002401">
    <property type="entry name" value="Cyt_P450_E_grp-I"/>
</dbReference>
<dbReference type="InterPro" id="IPR017972">
    <property type="entry name" value="Cyt_P450_CS"/>
</dbReference>
<accession>A0A8K0G149</accession>
<keyword evidence="15" id="KW-0812">Transmembrane</keyword>
<keyword evidence="10 13" id="KW-0408">Iron</keyword>
<evidence type="ECO:0000256" key="12">
    <source>
        <dbReference type="ARBA" id="ARBA00023136"/>
    </source>
</evidence>
<evidence type="ECO:0000256" key="7">
    <source>
        <dbReference type="ARBA" id="ARBA00022824"/>
    </source>
</evidence>
<organism evidence="16 17">
    <name type="scientific">Ignelater luminosus</name>
    <name type="common">Cucubano</name>
    <name type="synonym">Pyrophorus luminosus</name>
    <dbReference type="NCBI Taxonomy" id="2038154"/>
    <lineage>
        <taxon>Eukaryota</taxon>
        <taxon>Metazoa</taxon>
        <taxon>Ecdysozoa</taxon>
        <taxon>Arthropoda</taxon>
        <taxon>Hexapoda</taxon>
        <taxon>Insecta</taxon>
        <taxon>Pterygota</taxon>
        <taxon>Neoptera</taxon>
        <taxon>Endopterygota</taxon>
        <taxon>Coleoptera</taxon>
        <taxon>Polyphaga</taxon>
        <taxon>Elateriformia</taxon>
        <taxon>Elateroidea</taxon>
        <taxon>Elateridae</taxon>
        <taxon>Agrypninae</taxon>
        <taxon>Pyrophorini</taxon>
        <taxon>Ignelater</taxon>
    </lineage>
</organism>
<dbReference type="PANTHER" id="PTHR24292:SF100">
    <property type="entry name" value="CYTOCHROME P450 6A16, ISOFORM B-RELATED"/>
    <property type="match status" value="1"/>
</dbReference>
<keyword evidence="5 13" id="KW-0349">Heme</keyword>
<evidence type="ECO:0000256" key="6">
    <source>
        <dbReference type="ARBA" id="ARBA00022723"/>
    </source>
</evidence>
<feature type="transmembrane region" description="Helical" evidence="15">
    <location>
        <begin position="6"/>
        <end position="27"/>
    </location>
</feature>
<keyword evidence="8" id="KW-0492">Microsome</keyword>
<evidence type="ECO:0000256" key="4">
    <source>
        <dbReference type="ARBA" id="ARBA00010617"/>
    </source>
</evidence>
<evidence type="ECO:0000313" key="17">
    <source>
        <dbReference type="Proteomes" id="UP000801492"/>
    </source>
</evidence>
<evidence type="ECO:0000256" key="2">
    <source>
        <dbReference type="ARBA" id="ARBA00004174"/>
    </source>
</evidence>
<dbReference type="InterPro" id="IPR036396">
    <property type="entry name" value="Cyt_P450_sf"/>
</dbReference>
<comment type="similarity">
    <text evidence="4 14">Belongs to the cytochrome P450 family.</text>
</comment>
<dbReference type="OrthoDB" id="2789670at2759"/>
<keyword evidence="11 14" id="KW-0503">Monooxygenase</keyword>
<evidence type="ECO:0000256" key="3">
    <source>
        <dbReference type="ARBA" id="ARBA00004406"/>
    </source>
</evidence>
<reference evidence="16" key="1">
    <citation type="submission" date="2019-08" db="EMBL/GenBank/DDBJ databases">
        <title>The genome of the North American firefly Photinus pyralis.</title>
        <authorList>
            <consortium name="Photinus pyralis genome working group"/>
            <person name="Fallon T.R."/>
            <person name="Sander Lower S.E."/>
            <person name="Weng J.-K."/>
        </authorList>
    </citation>
    <scope>NUCLEOTIDE SEQUENCE</scope>
    <source>
        <strain evidence="16">TRF0915ILg1</strain>
        <tissue evidence="16">Whole body</tissue>
    </source>
</reference>
<evidence type="ECO:0000256" key="14">
    <source>
        <dbReference type="RuleBase" id="RU000461"/>
    </source>
</evidence>
<evidence type="ECO:0000256" key="13">
    <source>
        <dbReference type="PIRSR" id="PIRSR602401-1"/>
    </source>
</evidence>
<evidence type="ECO:0000256" key="1">
    <source>
        <dbReference type="ARBA" id="ARBA00001971"/>
    </source>
</evidence>
<dbReference type="InterPro" id="IPR001128">
    <property type="entry name" value="Cyt_P450"/>
</dbReference>
<gene>
    <name evidence="16" type="ORF">ILUMI_24186</name>
</gene>
<dbReference type="PRINTS" id="PR00385">
    <property type="entry name" value="P450"/>
</dbReference>
<proteinExistence type="inferred from homology"/>
<keyword evidence="6 13" id="KW-0479">Metal-binding</keyword>
<name>A0A8K0G149_IGNLU</name>
<keyword evidence="17" id="KW-1185">Reference proteome</keyword>
<dbReference type="CDD" id="cd11056">
    <property type="entry name" value="CYP6-like"/>
    <property type="match status" value="1"/>
</dbReference>
<dbReference type="PRINTS" id="PR00463">
    <property type="entry name" value="EP450I"/>
</dbReference>
<evidence type="ECO:0008006" key="18">
    <source>
        <dbReference type="Google" id="ProtNLM"/>
    </source>
</evidence>
<sequence>MAIISGSLLLDILAVIVTLFIGLYTYFQWAYKYWERKGIPYVTPSFPFGTKDLFADPPQSFSDVCKKYYNEYKAKGYKHVGIYLFASPIYLVLDLEYIRNIISKDFDHFVDRGAYFNDRNDPLSEHIFNIEGARWRNLRAKLTPTFTSGKMKMMFPTLVECGSHMKDAIDIMCLQKCPVDIKEVLARFTTDIIGSCAFGIDCNCFSDPNSNFRKYGKRAFDLTKIETFKLFIGFSAPSFARKIGVKVTPDEVIEFFLNVIEETLKYREDNNVIRKDFFQLLMEIKDSVKDENGKGIGLTKNEFAAQAFVFFAAGYETSSTAMTFCLFELTQNLEIQQKVRNEINEVLKKHNGEITYDAIMEMKYMGQVIDEALRKYPPVTGLSRKCIKDYKLPDTDITISKGTSVLIPVLGLHQDPEYFPDPEVFNPDRFSEENKSSIKPYSYLPFGEGPRACIGLRFGLMQIRMGLTLLLKDYKITLNEKTKVPLKMDPFAFVYTVEGDVWLNVEKI</sequence>
<dbReference type="AlphaFoldDB" id="A0A8K0G149"/>
<comment type="caution">
    <text evidence="16">The sequence shown here is derived from an EMBL/GenBank/DDBJ whole genome shotgun (WGS) entry which is preliminary data.</text>
</comment>
<comment type="subcellular location">
    <subcellularLocation>
        <location evidence="3">Endoplasmic reticulum membrane</location>
        <topology evidence="3">Peripheral membrane protein</topology>
    </subcellularLocation>
    <subcellularLocation>
        <location evidence="2">Microsome membrane</location>
        <topology evidence="2">Peripheral membrane protein</topology>
    </subcellularLocation>
</comment>
<evidence type="ECO:0000256" key="8">
    <source>
        <dbReference type="ARBA" id="ARBA00022848"/>
    </source>
</evidence>
<keyword evidence="9 14" id="KW-0560">Oxidoreductase</keyword>
<evidence type="ECO:0000256" key="9">
    <source>
        <dbReference type="ARBA" id="ARBA00023002"/>
    </source>
</evidence>
<dbReference type="GO" id="GO:0020037">
    <property type="term" value="F:heme binding"/>
    <property type="evidence" value="ECO:0007669"/>
    <property type="project" value="InterPro"/>
</dbReference>
<dbReference type="PROSITE" id="PS00086">
    <property type="entry name" value="CYTOCHROME_P450"/>
    <property type="match status" value="1"/>
</dbReference>
<dbReference type="GO" id="GO:0005789">
    <property type="term" value="C:endoplasmic reticulum membrane"/>
    <property type="evidence" value="ECO:0007669"/>
    <property type="project" value="UniProtKB-SubCell"/>
</dbReference>
<keyword evidence="12 15" id="KW-0472">Membrane</keyword>